<dbReference type="Gramene" id="AET6Gv20876200.15">
    <property type="protein sequence ID" value="AET6Gv20876200.15"/>
    <property type="gene ID" value="AET6Gv20876200"/>
</dbReference>
<evidence type="ECO:0000256" key="1">
    <source>
        <dbReference type="SAM" id="MobiDB-lite"/>
    </source>
</evidence>
<accession>A0A453PVV1</accession>
<dbReference type="AlphaFoldDB" id="A0A453PVV1"/>
<reference evidence="3" key="2">
    <citation type="journal article" date="2017" name="Nat. Plants">
        <title>The Aegilops tauschii genome reveals multiple impacts of transposons.</title>
        <authorList>
            <person name="Zhao G."/>
            <person name="Zou C."/>
            <person name="Li K."/>
            <person name="Wang K."/>
            <person name="Li T."/>
            <person name="Gao L."/>
            <person name="Zhang X."/>
            <person name="Wang H."/>
            <person name="Yang Z."/>
            <person name="Liu X."/>
            <person name="Jiang W."/>
            <person name="Mao L."/>
            <person name="Kong X."/>
            <person name="Jiao Y."/>
            <person name="Jia J."/>
        </authorList>
    </citation>
    <scope>NUCLEOTIDE SEQUENCE [LARGE SCALE GENOMIC DNA]</scope>
    <source>
        <strain evidence="3">cv. AL8/78</strain>
    </source>
</reference>
<proteinExistence type="predicted"/>
<name>A0A453PVV1_AEGTS</name>
<reference evidence="2" key="4">
    <citation type="submission" date="2019-03" db="UniProtKB">
        <authorList>
            <consortium name="EnsemblPlants"/>
        </authorList>
    </citation>
    <scope>IDENTIFICATION</scope>
</reference>
<dbReference type="Proteomes" id="UP000015105">
    <property type="component" value="Chromosome 6D"/>
</dbReference>
<evidence type="ECO:0000313" key="2">
    <source>
        <dbReference type="EnsemblPlants" id="AET6Gv20876200.15"/>
    </source>
</evidence>
<protein>
    <submittedName>
        <fullName evidence="2">Uncharacterized protein</fullName>
    </submittedName>
</protein>
<dbReference type="EnsemblPlants" id="AET6Gv20876200.15">
    <property type="protein sequence ID" value="AET6Gv20876200.15"/>
    <property type="gene ID" value="AET6Gv20876200"/>
</dbReference>
<reference evidence="2" key="5">
    <citation type="journal article" date="2021" name="G3 (Bethesda)">
        <title>Aegilops tauschii genome assembly Aet v5.0 features greater sequence contiguity and improved annotation.</title>
        <authorList>
            <person name="Wang L."/>
            <person name="Zhu T."/>
            <person name="Rodriguez J.C."/>
            <person name="Deal K.R."/>
            <person name="Dubcovsky J."/>
            <person name="McGuire P.E."/>
            <person name="Lux T."/>
            <person name="Spannagl M."/>
            <person name="Mayer K.F.X."/>
            <person name="Baldrich P."/>
            <person name="Meyers B.C."/>
            <person name="Huo N."/>
            <person name="Gu Y.Q."/>
            <person name="Zhou H."/>
            <person name="Devos K.M."/>
            <person name="Bennetzen J.L."/>
            <person name="Unver T."/>
            <person name="Budak H."/>
            <person name="Gulick P.J."/>
            <person name="Galiba G."/>
            <person name="Kalapos B."/>
            <person name="Nelson D.R."/>
            <person name="Li P."/>
            <person name="You F.M."/>
            <person name="Luo M.C."/>
            <person name="Dvorak J."/>
        </authorList>
    </citation>
    <scope>NUCLEOTIDE SEQUENCE [LARGE SCALE GENOMIC DNA]</scope>
    <source>
        <strain evidence="2">cv. AL8/78</strain>
    </source>
</reference>
<keyword evidence="3" id="KW-1185">Reference proteome</keyword>
<sequence>QEKPLEKSVAFDSMQRLFILQAPGGHLGQLSLSCASRSARTFSRLNSTASALGISPSAGDSWVVWRRRKALDCCPMSFQGEDPPAILPVDPIERRRRRRRKGTCVQLWSSSMGVFIYKFTNLKSVQAHIISSPIVGPALAQDRTGRTRAHSPAPHHLPRHLRAYPLHSLLGIPPLAAKTSDRADKARPPPPTTASGHGRRRRRLRVRAGRVAAAALQAVLLHRPRLGA</sequence>
<feature type="region of interest" description="Disordered" evidence="1">
    <location>
        <begin position="178"/>
        <end position="205"/>
    </location>
</feature>
<reference evidence="3" key="1">
    <citation type="journal article" date="2014" name="Science">
        <title>Ancient hybridizations among the ancestral genomes of bread wheat.</title>
        <authorList>
            <consortium name="International Wheat Genome Sequencing Consortium,"/>
            <person name="Marcussen T."/>
            <person name="Sandve S.R."/>
            <person name="Heier L."/>
            <person name="Spannagl M."/>
            <person name="Pfeifer M."/>
            <person name="Jakobsen K.S."/>
            <person name="Wulff B.B."/>
            <person name="Steuernagel B."/>
            <person name="Mayer K.F."/>
            <person name="Olsen O.A."/>
        </authorList>
    </citation>
    <scope>NUCLEOTIDE SEQUENCE [LARGE SCALE GENOMIC DNA]</scope>
    <source>
        <strain evidence="3">cv. AL8/78</strain>
    </source>
</reference>
<organism evidence="2 3">
    <name type="scientific">Aegilops tauschii subsp. strangulata</name>
    <name type="common">Goatgrass</name>
    <dbReference type="NCBI Taxonomy" id="200361"/>
    <lineage>
        <taxon>Eukaryota</taxon>
        <taxon>Viridiplantae</taxon>
        <taxon>Streptophyta</taxon>
        <taxon>Embryophyta</taxon>
        <taxon>Tracheophyta</taxon>
        <taxon>Spermatophyta</taxon>
        <taxon>Magnoliopsida</taxon>
        <taxon>Liliopsida</taxon>
        <taxon>Poales</taxon>
        <taxon>Poaceae</taxon>
        <taxon>BOP clade</taxon>
        <taxon>Pooideae</taxon>
        <taxon>Triticodae</taxon>
        <taxon>Triticeae</taxon>
        <taxon>Triticinae</taxon>
        <taxon>Aegilops</taxon>
    </lineage>
</organism>
<evidence type="ECO:0000313" key="3">
    <source>
        <dbReference type="Proteomes" id="UP000015105"/>
    </source>
</evidence>
<reference evidence="2" key="3">
    <citation type="journal article" date="2017" name="Nature">
        <title>Genome sequence of the progenitor of the wheat D genome Aegilops tauschii.</title>
        <authorList>
            <person name="Luo M.C."/>
            <person name="Gu Y.Q."/>
            <person name="Puiu D."/>
            <person name="Wang H."/>
            <person name="Twardziok S.O."/>
            <person name="Deal K.R."/>
            <person name="Huo N."/>
            <person name="Zhu T."/>
            <person name="Wang L."/>
            <person name="Wang Y."/>
            <person name="McGuire P.E."/>
            <person name="Liu S."/>
            <person name="Long H."/>
            <person name="Ramasamy R.K."/>
            <person name="Rodriguez J.C."/>
            <person name="Van S.L."/>
            <person name="Yuan L."/>
            <person name="Wang Z."/>
            <person name="Xia Z."/>
            <person name="Xiao L."/>
            <person name="Anderson O.D."/>
            <person name="Ouyang S."/>
            <person name="Liang Y."/>
            <person name="Zimin A.V."/>
            <person name="Pertea G."/>
            <person name="Qi P."/>
            <person name="Bennetzen J.L."/>
            <person name="Dai X."/>
            <person name="Dawson M.W."/>
            <person name="Muller H.G."/>
            <person name="Kugler K."/>
            <person name="Rivarola-Duarte L."/>
            <person name="Spannagl M."/>
            <person name="Mayer K.F.X."/>
            <person name="Lu F.H."/>
            <person name="Bevan M.W."/>
            <person name="Leroy P."/>
            <person name="Li P."/>
            <person name="You F.M."/>
            <person name="Sun Q."/>
            <person name="Liu Z."/>
            <person name="Lyons E."/>
            <person name="Wicker T."/>
            <person name="Salzberg S.L."/>
            <person name="Devos K.M."/>
            <person name="Dvorak J."/>
        </authorList>
    </citation>
    <scope>NUCLEOTIDE SEQUENCE [LARGE SCALE GENOMIC DNA]</scope>
    <source>
        <strain evidence="2">cv. AL8/78</strain>
    </source>
</reference>